<gene>
    <name evidence="1" type="ORF">ECANGB1_451</name>
</gene>
<keyword evidence="2" id="KW-1185">Reference proteome</keyword>
<name>A0A1Y1S936_9MICR</name>
<comment type="caution">
    <text evidence="1">The sequence shown here is derived from an EMBL/GenBank/DDBJ whole genome shotgun (WGS) entry which is preliminary data.</text>
</comment>
<accession>A0A1Y1S936</accession>
<evidence type="ECO:0000313" key="1">
    <source>
        <dbReference type="EMBL" id="ORD94572.1"/>
    </source>
</evidence>
<proteinExistence type="predicted"/>
<dbReference type="AlphaFoldDB" id="A0A1Y1S936"/>
<dbReference type="Proteomes" id="UP000192639">
    <property type="component" value="Unassembled WGS sequence"/>
</dbReference>
<organism evidence="1 2">
    <name type="scientific">Enterospora canceri</name>
    <dbReference type="NCBI Taxonomy" id="1081671"/>
    <lineage>
        <taxon>Eukaryota</taxon>
        <taxon>Fungi</taxon>
        <taxon>Fungi incertae sedis</taxon>
        <taxon>Microsporidia</taxon>
        <taxon>Enterocytozoonidae</taxon>
        <taxon>Enterospora</taxon>
    </lineage>
</organism>
<dbReference type="EMBL" id="LWDP01000015">
    <property type="protein sequence ID" value="ORD94572.1"/>
    <property type="molecule type" value="Genomic_DNA"/>
</dbReference>
<protein>
    <submittedName>
        <fullName evidence="1">Uncharacterized protein</fullName>
    </submittedName>
</protein>
<evidence type="ECO:0000313" key="2">
    <source>
        <dbReference type="Proteomes" id="UP000192639"/>
    </source>
</evidence>
<sequence>MGYELEQFISEISLNYKRICLPMSDKWEENRSNIPEFDYKGLWREIEGSREMTEMADDNSMLQRKPADETFDPTEFIKITEDEMKQAKILSKQSQKEHFVDKEGVREYFRKINEYLDQDNQELDLILVKLDEIVNITK</sequence>
<dbReference type="VEuPathDB" id="MicrosporidiaDB:ECANGB1_451"/>
<reference evidence="1 2" key="1">
    <citation type="journal article" date="2017" name="Environ. Microbiol.">
        <title>Decay of the glycolytic pathway and adaptation to intranuclear parasitism within Enterocytozoonidae microsporidia.</title>
        <authorList>
            <person name="Wiredu Boakye D."/>
            <person name="Jaroenlak P."/>
            <person name="Prachumwat A."/>
            <person name="Williams T.A."/>
            <person name="Bateman K.S."/>
            <person name="Itsathitphaisarn O."/>
            <person name="Sritunyalucksana K."/>
            <person name="Paszkiewicz K.H."/>
            <person name="Moore K.A."/>
            <person name="Stentiford G.D."/>
            <person name="Williams B.A."/>
        </authorList>
    </citation>
    <scope>NUCLEOTIDE SEQUENCE [LARGE SCALE GENOMIC DNA]</scope>
    <source>
        <strain evidence="1 2">GB1</strain>
    </source>
</reference>